<comment type="caution">
    <text evidence="1">The sequence shown here is derived from an EMBL/GenBank/DDBJ whole genome shotgun (WGS) entry which is preliminary data.</text>
</comment>
<protein>
    <submittedName>
        <fullName evidence="1">Uncharacterized protein</fullName>
    </submittedName>
</protein>
<sequence>NVKRCCCCCCCDVVCPDDIDIFDVEFVCVFIPFKLIDVVIPFVDIDENIFDDETICCYC</sequence>
<reference evidence="1" key="1">
    <citation type="submission" date="2021-02" db="EMBL/GenBank/DDBJ databases">
        <authorList>
            <person name="Nowell W R."/>
        </authorList>
    </citation>
    <scope>NUCLEOTIDE SEQUENCE</scope>
</reference>
<evidence type="ECO:0000313" key="1">
    <source>
        <dbReference type="EMBL" id="CAF4369704.1"/>
    </source>
</evidence>
<dbReference type="AlphaFoldDB" id="A0A820MC93"/>
<feature type="non-terminal residue" evidence="1">
    <location>
        <position position="1"/>
    </location>
</feature>
<dbReference type="Proteomes" id="UP000663836">
    <property type="component" value="Unassembled WGS sequence"/>
</dbReference>
<organism evidence="1 2">
    <name type="scientific">Rotaria sordida</name>
    <dbReference type="NCBI Taxonomy" id="392033"/>
    <lineage>
        <taxon>Eukaryota</taxon>
        <taxon>Metazoa</taxon>
        <taxon>Spiralia</taxon>
        <taxon>Gnathifera</taxon>
        <taxon>Rotifera</taxon>
        <taxon>Eurotatoria</taxon>
        <taxon>Bdelloidea</taxon>
        <taxon>Philodinida</taxon>
        <taxon>Philodinidae</taxon>
        <taxon>Rotaria</taxon>
    </lineage>
</organism>
<evidence type="ECO:0000313" key="2">
    <source>
        <dbReference type="Proteomes" id="UP000663836"/>
    </source>
</evidence>
<accession>A0A820MC93</accession>
<name>A0A820MC93_9BILA</name>
<dbReference type="EMBL" id="CAJOBD010056864">
    <property type="protein sequence ID" value="CAF4369704.1"/>
    <property type="molecule type" value="Genomic_DNA"/>
</dbReference>
<gene>
    <name evidence="1" type="ORF">JBS370_LOCUS42494</name>
</gene>
<proteinExistence type="predicted"/>